<name>A0ABW3JP13_9FLAO</name>
<keyword evidence="3" id="KW-1185">Reference proteome</keyword>
<reference evidence="3" key="1">
    <citation type="journal article" date="2019" name="Int. J. Syst. Evol. Microbiol.">
        <title>The Global Catalogue of Microorganisms (GCM) 10K type strain sequencing project: providing services to taxonomists for standard genome sequencing and annotation.</title>
        <authorList>
            <consortium name="The Broad Institute Genomics Platform"/>
            <consortium name="The Broad Institute Genome Sequencing Center for Infectious Disease"/>
            <person name="Wu L."/>
            <person name="Ma J."/>
        </authorList>
    </citation>
    <scope>NUCLEOTIDE SEQUENCE [LARGE SCALE GENOMIC DNA]</scope>
    <source>
        <strain evidence="3">CCUG 62414</strain>
    </source>
</reference>
<sequence length="143" mass="16349">MKKLLIFIMTLTFSFAVNSQIDKIDTLIDGLNNNQLYGTCNYAWVLKMDSSSADSLVNIGKSVSNKLIPFLDSSDKGIIAHCVLSRIWIKDFSISTSFENFEEKEIVEYNYNGLPFYEKDGIMIADEKILSDNKKKWIETINQ</sequence>
<dbReference type="RefSeq" id="WP_379926710.1">
    <property type="nucleotide sequence ID" value="NZ_JBHTJI010000031.1"/>
</dbReference>
<evidence type="ECO:0000313" key="3">
    <source>
        <dbReference type="Proteomes" id="UP001597061"/>
    </source>
</evidence>
<feature type="signal peptide" evidence="1">
    <location>
        <begin position="1"/>
        <end position="19"/>
    </location>
</feature>
<keyword evidence="1" id="KW-0732">Signal</keyword>
<accession>A0ABW3JP13</accession>
<comment type="caution">
    <text evidence="2">The sequence shown here is derived from an EMBL/GenBank/DDBJ whole genome shotgun (WGS) entry which is preliminary data.</text>
</comment>
<evidence type="ECO:0000256" key="1">
    <source>
        <dbReference type="SAM" id="SignalP"/>
    </source>
</evidence>
<protein>
    <submittedName>
        <fullName evidence="2">Uncharacterized protein</fullName>
    </submittedName>
</protein>
<feature type="chain" id="PRO_5045968508" evidence="1">
    <location>
        <begin position="20"/>
        <end position="143"/>
    </location>
</feature>
<dbReference type="EMBL" id="JBHTJI010000031">
    <property type="protein sequence ID" value="MFD0991037.1"/>
    <property type="molecule type" value="Genomic_DNA"/>
</dbReference>
<evidence type="ECO:0000313" key="2">
    <source>
        <dbReference type="EMBL" id="MFD0991037.1"/>
    </source>
</evidence>
<proteinExistence type="predicted"/>
<gene>
    <name evidence="2" type="ORF">ACFQ1R_13090</name>
</gene>
<dbReference type="Proteomes" id="UP001597061">
    <property type="component" value="Unassembled WGS sequence"/>
</dbReference>
<organism evidence="2 3">
    <name type="scientific">Mariniflexile jejuense</name>
    <dbReference type="NCBI Taxonomy" id="1173582"/>
    <lineage>
        <taxon>Bacteria</taxon>
        <taxon>Pseudomonadati</taxon>
        <taxon>Bacteroidota</taxon>
        <taxon>Flavobacteriia</taxon>
        <taxon>Flavobacteriales</taxon>
        <taxon>Flavobacteriaceae</taxon>
        <taxon>Mariniflexile</taxon>
    </lineage>
</organism>